<dbReference type="InterPro" id="IPR013595">
    <property type="entry name" value="Pept_S33_TAP-like_C"/>
</dbReference>
<dbReference type="Pfam" id="PF08386">
    <property type="entry name" value="Abhydrolase_4"/>
    <property type="match status" value="1"/>
</dbReference>
<gene>
    <name evidence="3" type="primary">bpoC_5</name>
    <name evidence="3" type="ORF">MB901379_04687</name>
</gene>
<dbReference type="AlphaFoldDB" id="A0A447GKW2"/>
<dbReference type="Pfam" id="PF00561">
    <property type="entry name" value="Abhydrolase_1"/>
    <property type="match status" value="1"/>
</dbReference>
<evidence type="ECO:0000259" key="2">
    <source>
        <dbReference type="Pfam" id="PF08386"/>
    </source>
</evidence>
<dbReference type="Gene3D" id="3.40.50.1820">
    <property type="entry name" value="alpha/beta hydrolase"/>
    <property type="match status" value="1"/>
</dbReference>
<dbReference type="PANTHER" id="PTHR43194:SF2">
    <property type="entry name" value="PEROXISOMAL MEMBRANE PROTEIN LPX1"/>
    <property type="match status" value="1"/>
</dbReference>
<dbReference type="GO" id="GO:0019806">
    <property type="term" value="F:bromide peroxidase activity"/>
    <property type="evidence" value="ECO:0007669"/>
    <property type="project" value="UniProtKB-EC"/>
</dbReference>
<proteinExistence type="predicted"/>
<keyword evidence="4" id="KW-1185">Reference proteome</keyword>
<organism evidence="3 4">
    <name type="scientific">Mycobacterium basiliense</name>
    <dbReference type="NCBI Taxonomy" id="2094119"/>
    <lineage>
        <taxon>Bacteria</taxon>
        <taxon>Bacillati</taxon>
        <taxon>Actinomycetota</taxon>
        <taxon>Actinomycetes</taxon>
        <taxon>Mycobacteriales</taxon>
        <taxon>Mycobacteriaceae</taxon>
        <taxon>Mycobacterium</taxon>
    </lineage>
</organism>
<feature type="domain" description="AB hydrolase-1" evidence="1">
    <location>
        <begin position="69"/>
        <end position="204"/>
    </location>
</feature>
<evidence type="ECO:0000313" key="4">
    <source>
        <dbReference type="Proteomes" id="UP000269998"/>
    </source>
</evidence>
<evidence type="ECO:0000259" key="1">
    <source>
        <dbReference type="Pfam" id="PF00561"/>
    </source>
</evidence>
<keyword evidence="3" id="KW-0560">Oxidoreductase</keyword>
<evidence type="ECO:0000313" key="3">
    <source>
        <dbReference type="EMBL" id="VDM91073.1"/>
    </source>
</evidence>
<reference evidence="4" key="1">
    <citation type="submission" date="2018-02" db="EMBL/GenBank/DDBJ databases">
        <authorList>
            <person name="Seth-Smith MB H."/>
            <person name="Seth-Smith H."/>
        </authorList>
    </citation>
    <scope>NUCLEOTIDE SEQUENCE [LARGE SCALE GENOMIC DNA]</scope>
</reference>
<protein>
    <submittedName>
        <fullName evidence="3">Non-heme bromoperoxidase BpoC</fullName>
        <ecNumber evidence="3">1.11.1.18</ecNumber>
    </submittedName>
</protein>
<feature type="domain" description="Peptidase S33 tripeptidyl aminopeptidase-like C-terminal" evidence="2">
    <location>
        <begin position="225"/>
        <end position="301"/>
    </location>
</feature>
<dbReference type="InterPro" id="IPR000073">
    <property type="entry name" value="AB_hydrolase_1"/>
</dbReference>
<sequence length="305" mass="32838" precursor="true">MQKRREVFSALGLGLAGFTVGSGLMAATACGRGEQDSGPARARIEIIPGVVDVSDMRIATREARGGDELVLIHPSLARGALDYDIVLPTLARAGYRVVSFDPRGIGATRNSDERLRDITLHDLADDVRALVAALGATSAHLIGHDYGNRVMRTVAVDHPQLVRSLTLWAAGAGTPEPEALQILNTVIDDNAPVDRFQAAVKKGFFAPGNDPRVWYTGWYTRGGVSEWAASTTTPVADYQLGGTARILIVQGLQDFIAPPQKSRDLQARMGARASRVEIDHAGHCMVAEQPTQLSKVTIEFLHSIR</sequence>
<dbReference type="InterPro" id="IPR050228">
    <property type="entry name" value="Carboxylesterase_BioH"/>
</dbReference>
<dbReference type="PANTHER" id="PTHR43194">
    <property type="entry name" value="HYDROLASE ALPHA/BETA FOLD FAMILY"/>
    <property type="match status" value="1"/>
</dbReference>
<dbReference type="RefSeq" id="WP_158018656.1">
    <property type="nucleotide sequence ID" value="NZ_CBCSKE010000026.1"/>
</dbReference>
<name>A0A447GKW2_9MYCO</name>
<dbReference type="InterPro" id="IPR029058">
    <property type="entry name" value="AB_hydrolase_fold"/>
</dbReference>
<dbReference type="EC" id="1.11.1.18" evidence="3"/>
<keyword evidence="3" id="KW-0575">Peroxidase</keyword>
<dbReference type="Proteomes" id="UP000269998">
    <property type="component" value="Chromosome"/>
</dbReference>
<dbReference type="PROSITE" id="PS51257">
    <property type="entry name" value="PROKAR_LIPOPROTEIN"/>
    <property type="match status" value="1"/>
</dbReference>
<accession>A0A447GKW2</accession>
<dbReference type="KEGG" id="mbai:MB901379_04687"/>
<dbReference type="EMBL" id="LR130759">
    <property type="protein sequence ID" value="VDM91073.1"/>
    <property type="molecule type" value="Genomic_DNA"/>
</dbReference>
<dbReference type="PRINTS" id="PR00111">
    <property type="entry name" value="ABHYDROLASE"/>
</dbReference>
<dbReference type="OrthoDB" id="9812774at2"/>
<dbReference type="SUPFAM" id="SSF53474">
    <property type="entry name" value="alpha/beta-Hydrolases"/>
    <property type="match status" value="1"/>
</dbReference>